<dbReference type="InterPro" id="IPR041698">
    <property type="entry name" value="Methyltransf_25"/>
</dbReference>
<dbReference type="PANTHER" id="PTHR43861">
    <property type="entry name" value="TRANS-ACONITATE 2-METHYLTRANSFERASE-RELATED"/>
    <property type="match status" value="1"/>
</dbReference>
<dbReference type="Pfam" id="PF13649">
    <property type="entry name" value="Methyltransf_25"/>
    <property type="match status" value="1"/>
</dbReference>
<evidence type="ECO:0000313" key="3">
    <source>
        <dbReference type="EMBL" id="HGE98467.1"/>
    </source>
</evidence>
<dbReference type="AlphaFoldDB" id="A0A7C3UXY2"/>
<keyword evidence="1 3" id="KW-0808">Transferase</keyword>
<dbReference type="GO" id="GO:0032259">
    <property type="term" value="P:methylation"/>
    <property type="evidence" value="ECO:0007669"/>
    <property type="project" value="UniProtKB-KW"/>
</dbReference>
<evidence type="ECO:0000259" key="2">
    <source>
        <dbReference type="Pfam" id="PF13649"/>
    </source>
</evidence>
<dbReference type="GO" id="GO:0008168">
    <property type="term" value="F:methyltransferase activity"/>
    <property type="evidence" value="ECO:0007669"/>
    <property type="project" value="UniProtKB-KW"/>
</dbReference>
<proteinExistence type="predicted"/>
<protein>
    <submittedName>
        <fullName evidence="3">Class I SAM-dependent methyltransferase</fullName>
    </submittedName>
</protein>
<dbReference type="Gene3D" id="2.20.25.110">
    <property type="entry name" value="S-adenosyl-L-methionine-dependent methyltransferases"/>
    <property type="match status" value="1"/>
</dbReference>
<dbReference type="SUPFAM" id="SSF53335">
    <property type="entry name" value="S-adenosyl-L-methionine-dependent methyltransferases"/>
    <property type="match status" value="1"/>
</dbReference>
<reference evidence="3" key="1">
    <citation type="journal article" date="2020" name="mSystems">
        <title>Genome- and Community-Level Interaction Insights into Carbon Utilization and Element Cycling Functions of Hydrothermarchaeota in Hydrothermal Sediment.</title>
        <authorList>
            <person name="Zhou Z."/>
            <person name="Liu Y."/>
            <person name="Xu W."/>
            <person name="Pan J."/>
            <person name="Luo Z.H."/>
            <person name="Li M."/>
        </authorList>
    </citation>
    <scope>NUCLEOTIDE SEQUENCE [LARGE SCALE GENOMIC DNA]</scope>
    <source>
        <strain evidence="3">SpSt-906</strain>
    </source>
</reference>
<dbReference type="Gene3D" id="3.40.50.150">
    <property type="entry name" value="Vaccinia Virus protein VP39"/>
    <property type="match status" value="1"/>
</dbReference>
<keyword evidence="3" id="KW-0489">Methyltransferase</keyword>
<accession>A0A7C3UXY2</accession>
<organism evidence="3">
    <name type="scientific">candidate division WOR-3 bacterium</name>
    <dbReference type="NCBI Taxonomy" id="2052148"/>
    <lineage>
        <taxon>Bacteria</taxon>
        <taxon>Bacteria division WOR-3</taxon>
    </lineage>
</organism>
<comment type="caution">
    <text evidence="3">The sequence shown here is derived from an EMBL/GenBank/DDBJ whole genome shotgun (WGS) entry which is preliminary data.</text>
</comment>
<dbReference type="InterPro" id="IPR029063">
    <property type="entry name" value="SAM-dependent_MTases_sf"/>
</dbReference>
<evidence type="ECO:0000256" key="1">
    <source>
        <dbReference type="ARBA" id="ARBA00022679"/>
    </source>
</evidence>
<sequence length="261" mass="30198">MADTLRPFEGFAFYYDSFMANLVDYRGWVDYALHIGQSAFRPLHSAYQIKTILDLACGTGIPTLILLEKGFSVTGLDASPEMLSVLEKKAKEKGVSHRLKIILADMKDFRTEETFDACFSFYDSLNYLLTEEDLKGCFRSVFSSLKEGGIFAFDMNTIFCLETVWDNHSFWRESKELLTLWQNEYDKEKKISTLYLKCWVKGPKGSFLHSFFEIHKERGYELETIENLLREAGFSGTKFFQHLTLEKPKPKTTRVMIVAIK</sequence>
<feature type="domain" description="Methyltransferase" evidence="2">
    <location>
        <begin position="52"/>
        <end position="149"/>
    </location>
</feature>
<dbReference type="EMBL" id="DTMQ01000001">
    <property type="protein sequence ID" value="HGE98467.1"/>
    <property type="molecule type" value="Genomic_DNA"/>
</dbReference>
<dbReference type="CDD" id="cd02440">
    <property type="entry name" value="AdoMet_MTases"/>
    <property type="match status" value="1"/>
</dbReference>
<gene>
    <name evidence="3" type="ORF">ENX07_00060</name>
</gene>
<name>A0A7C3UXY2_UNCW3</name>